<dbReference type="EMBL" id="NBAG03000224">
    <property type="protein sequence ID" value="PNI74673.1"/>
    <property type="molecule type" value="Genomic_DNA"/>
</dbReference>
<name>A0A2J8NSB7_PANTR</name>
<sequence length="159" mass="16137">MATPARAPESPPSADPALVAGPAEEAECPPPRQPQPAQNVLAAPRLRAPSSRGLGAAEFGGAAGNVEAPGETFAQRVSWGPAESPPGSFSSSSLGAPLPSRTLFPSLEGDLDSVTFASVLRASGRRACCGRAVPLPGQAQNSFANCPTKVKRSLTLLPN</sequence>
<dbReference type="AlphaFoldDB" id="A0A2J8NSB7"/>
<gene>
    <name evidence="2" type="ORF">CK820_G0008468</name>
</gene>
<feature type="region of interest" description="Disordered" evidence="1">
    <location>
        <begin position="1"/>
        <end position="66"/>
    </location>
</feature>
<reference evidence="2 3" key="1">
    <citation type="submission" date="2017-12" db="EMBL/GenBank/DDBJ databases">
        <title>High-resolution comparative analysis of great ape genomes.</title>
        <authorList>
            <person name="Pollen A."/>
            <person name="Hastie A."/>
            <person name="Hormozdiari F."/>
            <person name="Dougherty M."/>
            <person name="Liu R."/>
            <person name="Chaisson M."/>
            <person name="Hoppe E."/>
            <person name="Hill C."/>
            <person name="Pang A."/>
            <person name="Hillier L."/>
            <person name="Baker C."/>
            <person name="Armstrong J."/>
            <person name="Shendure J."/>
            <person name="Paten B."/>
            <person name="Wilson R."/>
            <person name="Chao H."/>
            <person name="Schneider V."/>
            <person name="Ventura M."/>
            <person name="Kronenberg Z."/>
            <person name="Murali S."/>
            <person name="Gordon D."/>
            <person name="Cantsilieris S."/>
            <person name="Munson K."/>
            <person name="Nelson B."/>
            <person name="Raja A."/>
            <person name="Underwood J."/>
            <person name="Diekhans M."/>
            <person name="Fiddes I."/>
            <person name="Haussler D."/>
            <person name="Eichler E."/>
        </authorList>
    </citation>
    <scope>NUCLEOTIDE SEQUENCE [LARGE SCALE GENOMIC DNA]</scope>
    <source>
        <strain evidence="2">Yerkes chimp pedigree #C0471</strain>
    </source>
</reference>
<comment type="caution">
    <text evidence="2">The sequence shown here is derived from an EMBL/GenBank/DDBJ whole genome shotgun (WGS) entry which is preliminary data.</text>
</comment>
<proteinExistence type="predicted"/>
<feature type="compositionally biased region" description="Low complexity" evidence="1">
    <location>
        <begin position="53"/>
        <end position="66"/>
    </location>
</feature>
<evidence type="ECO:0000313" key="2">
    <source>
        <dbReference type="EMBL" id="PNI74673.1"/>
    </source>
</evidence>
<evidence type="ECO:0000256" key="1">
    <source>
        <dbReference type="SAM" id="MobiDB-lite"/>
    </source>
</evidence>
<protein>
    <submittedName>
        <fullName evidence="2">POLR2M isoform 5</fullName>
    </submittedName>
</protein>
<dbReference type="Proteomes" id="UP000236370">
    <property type="component" value="Unassembled WGS sequence"/>
</dbReference>
<accession>A0A2J8NSB7</accession>
<evidence type="ECO:0000313" key="3">
    <source>
        <dbReference type="Proteomes" id="UP000236370"/>
    </source>
</evidence>
<organism evidence="2 3">
    <name type="scientific">Pan troglodytes</name>
    <name type="common">Chimpanzee</name>
    <dbReference type="NCBI Taxonomy" id="9598"/>
    <lineage>
        <taxon>Eukaryota</taxon>
        <taxon>Metazoa</taxon>
        <taxon>Chordata</taxon>
        <taxon>Craniata</taxon>
        <taxon>Vertebrata</taxon>
        <taxon>Euteleostomi</taxon>
        <taxon>Mammalia</taxon>
        <taxon>Eutheria</taxon>
        <taxon>Euarchontoglires</taxon>
        <taxon>Primates</taxon>
        <taxon>Haplorrhini</taxon>
        <taxon>Catarrhini</taxon>
        <taxon>Hominidae</taxon>
        <taxon>Pan</taxon>
    </lineage>
</organism>